<protein>
    <submittedName>
        <fullName evidence="2">Putative synechocystis YCF37-like</fullName>
    </submittedName>
</protein>
<dbReference type="GO" id="GO:0009534">
    <property type="term" value="C:chloroplast thylakoid"/>
    <property type="evidence" value="ECO:0007669"/>
    <property type="project" value="TreeGrafter"/>
</dbReference>
<name>A0A0V0GZU0_SOLCH</name>
<reference evidence="2" key="1">
    <citation type="submission" date="2015-12" db="EMBL/GenBank/DDBJ databases">
        <title>Gene expression during late stages of embryo sac development: a critical building block for successful pollen-pistil interactions.</title>
        <authorList>
            <person name="Liu Y."/>
            <person name="Joly V."/>
            <person name="Sabar M."/>
            <person name="Matton D.P."/>
        </authorList>
    </citation>
    <scope>NUCLEOTIDE SEQUENCE</scope>
</reference>
<dbReference type="PANTHER" id="PTHR36734:SF1">
    <property type="entry name" value="OS02G0815300 PROTEIN"/>
    <property type="match status" value="1"/>
</dbReference>
<proteinExistence type="predicted"/>
<organism evidence="2">
    <name type="scientific">Solanum chacoense</name>
    <name type="common">Chaco potato</name>
    <dbReference type="NCBI Taxonomy" id="4108"/>
    <lineage>
        <taxon>Eukaryota</taxon>
        <taxon>Viridiplantae</taxon>
        <taxon>Streptophyta</taxon>
        <taxon>Embryophyta</taxon>
        <taxon>Tracheophyta</taxon>
        <taxon>Spermatophyta</taxon>
        <taxon>Magnoliopsida</taxon>
        <taxon>eudicotyledons</taxon>
        <taxon>Gunneridae</taxon>
        <taxon>Pentapetalae</taxon>
        <taxon>asterids</taxon>
        <taxon>lamiids</taxon>
        <taxon>Solanales</taxon>
        <taxon>Solanaceae</taxon>
        <taxon>Solanoideae</taxon>
        <taxon>Solaneae</taxon>
        <taxon>Solanum</taxon>
    </lineage>
</organism>
<keyword evidence="1" id="KW-0175">Coiled coil</keyword>
<accession>A0A0V0GZU0</accession>
<feature type="coiled-coil region" evidence="1">
    <location>
        <begin position="65"/>
        <end position="121"/>
    </location>
</feature>
<evidence type="ECO:0000313" key="2">
    <source>
        <dbReference type="EMBL" id="JAP13666.1"/>
    </source>
</evidence>
<dbReference type="PANTHER" id="PTHR36734">
    <property type="entry name" value="YCF37-LIKE PROTEIN"/>
    <property type="match status" value="1"/>
</dbReference>
<evidence type="ECO:0000256" key="1">
    <source>
        <dbReference type="SAM" id="Coils"/>
    </source>
</evidence>
<sequence length="163" mass="16685">MASTTTSLTVRIFPSRCVLNANTNPPTKQAAAAALPGRRQLISLVTATTVLKVLDMPSKAADIGLFGLRKKLKKVEEEAEELVKEGFEAADKGIAAAEKGIEAAEKGLVTAEKGIEAAEEKIESTVSFGGLAQAGAVAGAEFVGVLVAGAVVNGILGPEPQKS</sequence>
<dbReference type="EMBL" id="GEDG01027691">
    <property type="protein sequence ID" value="JAP13666.1"/>
    <property type="molecule type" value="Transcribed_RNA"/>
</dbReference>
<dbReference type="AlphaFoldDB" id="A0A0V0GZU0"/>